<gene>
    <name evidence="10" type="ORF">SAMN04490195_2384</name>
</gene>
<comment type="similarity">
    <text evidence="1">Belongs to the N(4)/N(6)-methyltransferase family. N(4) subfamily.</text>
</comment>
<dbReference type="EC" id="2.1.1.113" evidence="2"/>
<feature type="domain" description="DNA methylase N-4/N-6" evidence="9">
    <location>
        <begin position="20"/>
        <end position="81"/>
    </location>
</feature>
<dbReference type="InterPro" id="IPR002941">
    <property type="entry name" value="DNA_methylase_N4/N6"/>
</dbReference>
<dbReference type="Gene3D" id="3.40.50.150">
    <property type="entry name" value="Vaccinia Virus protein VP39"/>
    <property type="match status" value="2"/>
</dbReference>
<dbReference type="InterPro" id="IPR017985">
    <property type="entry name" value="MeTrfase_CN4_CS"/>
</dbReference>
<dbReference type="GO" id="GO:0015667">
    <property type="term" value="F:site-specific DNA-methyltransferase (cytosine-N4-specific) activity"/>
    <property type="evidence" value="ECO:0007669"/>
    <property type="project" value="UniProtKB-EC"/>
</dbReference>
<dbReference type="GO" id="GO:0008170">
    <property type="term" value="F:N-methyltransferase activity"/>
    <property type="evidence" value="ECO:0007669"/>
    <property type="project" value="InterPro"/>
</dbReference>
<dbReference type="AlphaFoldDB" id="A0A1H1EW90"/>
<keyword evidence="5" id="KW-0949">S-adenosyl-L-methionine</keyword>
<dbReference type="Pfam" id="PF01555">
    <property type="entry name" value="N6_N4_Mtase"/>
    <property type="match status" value="1"/>
</dbReference>
<dbReference type="GO" id="GO:0003677">
    <property type="term" value="F:DNA binding"/>
    <property type="evidence" value="ECO:0007669"/>
    <property type="project" value="UniProtKB-KW"/>
</dbReference>
<dbReference type="SUPFAM" id="SSF53335">
    <property type="entry name" value="S-adenosyl-L-methionine-dependent methyltransferases"/>
    <property type="match status" value="2"/>
</dbReference>
<keyword evidence="3 10" id="KW-0489">Methyltransferase</keyword>
<evidence type="ECO:0000313" key="11">
    <source>
        <dbReference type="Proteomes" id="UP000199570"/>
    </source>
</evidence>
<dbReference type="EMBL" id="FNKJ01000003">
    <property type="protein sequence ID" value="SDQ92933.1"/>
    <property type="molecule type" value="Genomic_DNA"/>
</dbReference>
<dbReference type="GO" id="GO:0032259">
    <property type="term" value="P:methylation"/>
    <property type="evidence" value="ECO:0007669"/>
    <property type="project" value="UniProtKB-KW"/>
</dbReference>
<comment type="catalytic activity">
    <reaction evidence="8">
        <text>a 2'-deoxycytidine in DNA + S-adenosyl-L-methionine = an N(4)-methyl-2'-deoxycytidine in DNA + S-adenosyl-L-homocysteine + H(+)</text>
        <dbReference type="Rhea" id="RHEA:16857"/>
        <dbReference type="Rhea" id="RHEA-COMP:11369"/>
        <dbReference type="Rhea" id="RHEA-COMP:13674"/>
        <dbReference type="ChEBI" id="CHEBI:15378"/>
        <dbReference type="ChEBI" id="CHEBI:57856"/>
        <dbReference type="ChEBI" id="CHEBI:59789"/>
        <dbReference type="ChEBI" id="CHEBI:85452"/>
        <dbReference type="ChEBI" id="CHEBI:137933"/>
        <dbReference type="EC" id="2.1.1.113"/>
    </reaction>
</comment>
<dbReference type="InterPro" id="IPR029063">
    <property type="entry name" value="SAM-dependent_MTases_sf"/>
</dbReference>
<keyword evidence="7" id="KW-0238">DNA-binding</keyword>
<evidence type="ECO:0000256" key="7">
    <source>
        <dbReference type="ARBA" id="ARBA00023125"/>
    </source>
</evidence>
<keyword evidence="6" id="KW-0680">Restriction system</keyword>
<dbReference type="Proteomes" id="UP000199570">
    <property type="component" value="Unassembled WGS sequence"/>
</dbReference>
<evidence type="ECO:0000313" key="10">
    <source>
        <dbReference type="EMBL" id="SDQ92933.1"/>
    </source>
</evidence>
<dbReference type="OrthoDB" id="3197274at2"/>
<evidence type="ECO:0000256" key="3">
    <source>
        <dbReference type="ARBA" id="ARBA00022603"/>
    </source>
</evidence>
<evidence type="ECO:0000259" key="9">
    <source>
        <dbReference type="Pfam" id="PF01555"/>
    </source>
</evidence>
<dbReference type="PROSITE" id="PS00093">
    <property type="entry name" value="N4_MTASE"/>
    <property type="match status" value="1"/>
</dbReference>
<protein>
    <recommendedName>
        <fullName evidence="2">site-specific DNA-methyltransferase (cytosine-N(4)-specific)</fullName>
        <ecNumber evidence="2">2.1.1.113</ecNumber>
    </recommendedName>
</protein>
<organism evidence="10 11">
    <name type="scientific">Pseudomonas moorei</name>
    <dbReference type="NCBI Taxonomy" id="395599"/>
    <lineage>
        <taxon>Bacteria</taxon>
        <taxon>Pseudomonadati</taxon>
        <taxon>Pseudomonadota</taxon>
        <taxon>Gammaproteobacteria</taxon>
        <taxon>Pseudomonadales</taxon>
        <taxon>Pseudomonadaceae</taxon>
        <taxon>Pseudomonas</taxon>
    </lineage>
</organism>
<evidence type="ECO:0000256" key="8">
    <source>
        <dbReference type="ARBA" id="ARBA00049120"/>
    </source>
</evidence>
<evidence type="ECO:0000256" key="2">
    <source>
        <dbReference type="ARBA" id="ARBA00012185"/>
    </source>
</evidence>
<evidence type="ECO:0000256" key="1">
    <source>
        <dbReference type="ARBA" id="ARBA00010203"/>
    </source>
</evidence>
<keyword evidence="4" id="KW-0808">Transferase</keyword>
<evidence type="ECO:0000256" key="6">
    <source>
        <dbReference type="ARBA" id="ARBA00022747"/>
    </source>
</evidence>
<evidence type="ECO:0000256" key="5">
    <source>
        <dbReference type="ARBA" id="ARBA00022691"/>
    </source>
</evidence>
<dbReference type="RefSeq" id="WP_159437792.1">
    <property type="nucleotide sequence ID" value="NZ_FNKJ01000003.1"/>
</dbReference>
<evidence type="ECO:0000256" key="4">
    <source>
        <dbReference type="ARBA" id="ARBA00022679"/>
    </source>
</evidence>
<reference evidence="11" key="1">
    <citation type="submission" date="2016-10" db="EMBL/GenBank/DDBJ databases">
        <authorList>
            <person name="Varghese N."/>
            <person name="Submissions S."/>
        </authorList>
    </citation>
    <scope>NUCLEOTIDE SEQUENCE [LARGE SCALE GENOMIC DNA]</scope>
    <source>
        <strain evidence="11">BS3775</strain>
    </source>
</reference>
<proteinExistence type="inferred from homology"/>
<keyword evidence="11" id="KW-1185">Reference proteome</keyword>
<name>A0A1H1EW90_9PSED</name>
<dbReference type="GO" id="GO:0009307">
    <property type="term" value="P:DNA restriction-modification system"/>
    <property type="evidence" value="ECO:0007669"/>
    <property type="project" value="UniProtKB-KW"/>
</dbReference>
<accession>A0A1H1EW90</accession>
<sequence>MFDSLIIDSPKRKVSAQSKLKDFFPYYAGFPESFAKSIIGSTSLKTGAVVLDPWNGSGTTTTAALKLGFHTCGIDINPVMVMVARARNLQAAAVDLLEAEAKKIFQKTSSINHHVSSDDPLLQWFDIDSTLVIRQVEQKARTLLIRDCGTLENMELNKYSCLASNLYVALFNACRVLTKPFRSTNPTWLRLPKENEHRLSVTKLELKQQFFFQLSNVVASLRESNIYSDASTESSIIVGDSTTFIRENYADLILTSPPYCTRIDYTAATRIELALIAPLLGQSRDELSRKMIGSIKVPKIVCAPDINWGETCNAFIDKLRNHSSKASAGYYYKSHIDYFSKMARSMRGLAKSLKSGGGAVLVVQDSYYKDIHNDVASIVTEMAQFQGLTLFRREDFAQRNSMSGINTRSRKYNKPTGSVESVICFLKKN</sequence>